<keyword evidence="1" id="KW-0732">Signal</keyword>
<comment type="caution">
    <text evidence="2">The sequence shown here is derived from an EMBL/GenBank/DDBJ whole genome shotgun (WGS) entry which is preliminary data.</text>
</comment>
<protein>
    <submittedName>
        <fullName evidence="2">Uncharacterized protein</fullName>
    </submittedName>
</protein>
<evidence type="ECO:0000256" key="1">
    <source>
        <dbReference type="SAM" id="SignalP"/>
    </source>
</evidence>
<evidence type="ECO:0000313" key="3">
    <source>
        <dbReference type="Proteomes" id="UP000306236"/>
    </source>
</evidence>
<feature type="signal peptide" evidence="1">
    <location>
        <begin position="1"/>
        <end position="28"/>
    </location>
</feature>
<reference evidence="2 3" key="1">
    <citation type="submission" date="2019-04" db="EMBL/GenBank/DDBJ databases">
        <title>Lampropedia sp YIM MLB12 draf genome.</title>
        <authorList>
            <person name="Wang Y.-X."/>
        </authorList>
    </citation>
    <scope>NUCLEOTIDE SEQUENCE [LARGE SCALE GENOMIC DNA]</scope>
    <source>
        <strain evidence="2 3">YIM MLB12</strain>
    </source>
</reference>
<evidence type="ECO:0000313" key="2">
    <source>
        <dbReference type="EMBL" id="THJ33957.1"/>
    </source>
</evidence>
<accession>A0A4S5BMV4</accession>
<dbReference type="Proteomes" id="UP000306236">
    <property type="component" value="Unassembled WGS sequence"/>
</dbReference>
<dbReference type="OrthoDB" id="8803453at2"/>
<gene>
    <name evidence="2" type="ORF">E8K88_07615</name>
</gene>
<name>A0A4S5BMV4_9BURK</name>
<proteinExistence type="predicted"/>
<dbReference type="AlphaFoldDB" id="A0A4S5BMV4"/>
<sequence>MTHTTRIQILRSTVLASVLALASVASWAARDFTPQAGTWVISEEVDGNPGRGLAIDVQGNTFIMQVYGYEQNGDATFYTAVGQMQGDTVTAPLVRYTGGRSFGSGPRDAVEDHSLGDVILRFSNGLQGTIQLPGEPEREIERFLFAQRDAPHYKTEQWQGVTRDARWLGLNEQGQVVNAWRAMLQWGATDPMQLSLSNESSRSNLECTRPAQTQSIHCIAVSQTSSPVVKEAEFRLVGAQVTGILTLQAEGAAPLQLQGVNTEAFFPPGAVILGGCCSRGVETYGQGSVPYGQQPSYLPSNGTWVIKDELTSKPGRGISLDVQGGKMVMQVFGYQANGQPTFHMGVGSYAAESEYSDTSSTRFSLQQYGGGRSVGGDPASAYLVQDAGDVLVSVSGARSATLAQAMVQFPGEEAKLMQRIPLESPQSLEDRFFGEWYVPSFARLGGPLTVTLNRMDGDVARNEEGSVRCQLNAETQRARCLFNRSSDGVYDIDFSDEFVMSHNFVRVRDRHGNLTGLGNVPLD</sequence>
<dbReference type="EMBL" id="SSWX01000008">
    <property type="protein sequence ID" value="THJ33957.1"/>
    <property type="molecule type" value="Genomic_DNA"/>
</dbReference>
<dbReference type="RefSeq" id="WP_136406066.1">
    <property type="nucleotide sequence ID" value="NZ_SSWX01000008.1"/>
</dbReference>
<keyword evidence="3" id="KW-1185">Reference proteome</keyword>
<organism evidence="2 3">
    <name type="scientific">Lampropedia aestuarii</name>
    <dbReference type="NCBI Taxonomy" id="2562762"/>
    <lineage>
        <taxon>Bacteria</taxon>
        <taxon>Pseudomonadati</taxon>
        <taxon>Pseudomonadota</taxon>
        <taxon>Betaproteobacteria</taxon>
        <taxon>Burkholderiales</taxon>
        <taxon>Comamonadaceae</taxon>
        <taxon>Lampropedia</taxon>
    </lineage>
</organism>
<feature type="chain" id="PRO_5020824732" evidence="1">
    <location>
        <begin position="29"/>
        <end position="523"/>
    </location>
</feature>